<dbReference type="GO" id="GO:0004674">
    <property type="term" value="F:protein serine/threonine kinase activity"/>
    <property type="evidence" value="ECO:0007669"/>
    <property type="project" value="UniProtKB-KW"/>
</dbReference>
<dbReference type="CDD" id="cd16936">
    <property type="entry name" value="HATPase_RsbW-like"/>
    <property type="match status" value="1"/>
</dbReference>
<organism evidence="4 5">
    <name type="scientific">Peterkaempfera bronchialis</name>
    <dbReference type="NCBI Taxonomy" id="2126346"/>
    <lineage>
        <taxon>Bacteria</taxon>
        <taxon>Bacillati</taxon>
        <taxon>Actinomycetota</taxon>
        <taxon>Actinomycetes</taxon>
        <taxon>Kitasatosporales</taxon>
        <taxon>Streptomycetaceae</taxon>
        <taxon>Peterkaempfera</taxon>
    </lineage>
</organism>
<sequence>MRLAAVPSRFETVRRITSAHLRYWKCAPLVDSALLGLTELLANVHQHAAGSEECVLELRAAPDCLTISVHDADPTLPVAREADVWEVSGRGLAIVAALSKEWGAVVEPEGLLAGKVVWFSLAADPVLPDPLRAPRARRALAHPRLTVDPLRPSAPLRTAPLVLPSGDEDDWYDPALPGRAQPVAVPHR</sequence>
<dbReference type="KEGG" id="stri:C7M71_003520"/>
<protein>
    <submittedName>
        <fullName evidence="4">ATP-binding protein</fullName>
    </submittedName>
</protein>
<dbReference type="SUPFAM" id="SSF55874">
    <property type="entry name" value="ATPase domain of HSP90 chaperone/DNA topoisomerase II/histidine kinase"/>
    <property type="match status" value="1"/>
</dbReference>
<gene>
    <name evidence="4" type="ORF">C7M71_003520</name>
</gene>
<keyword evidence="1" id="KW-0418">Kinase</keyword>
<dbReference type="GO" id="GO:0005524">
    <property type="term" value="F:ATP binding"/>
    <property type="evidence" value="ECO:0007669"/>
    <property type="project" value="UniProtKB-KW"/>
</dbReference>
<reference evidence="5" key="1">
    <citation type="submission" date="2018-07" db="EMBL/GenBank/DDBJ databases">
        <title>Streptacidiphilus bronchialis DSM 106435 chromosome.</title>
        <authorList>
            <person name="Batra D."/>
            <person name="Gulvik C.A."/>
        </authorList>
    </citation>
    <scope>NUCLEOTIDE SEQUENCE [LARGE SCALE GENOMIC DNA]</scope>
    <source>
        <strain evidence="5">DSM 106435</strain>
    </source>
</reference>
<dbReference type="Gene3D" id="3.30.565.10">
    <property type="entry name" value="Histidine kinase-like ATPase, C-terminal domain"/>
    <property type="match status" value="1"/>
</dbReference>
<keyword evidence="4" id="KW-0547">Nucleotide-binding</keyword>
<accession>A0A345T581</accession>
<dbReference type="InterPro" id="IPR050267">
    <property type="entry name" value="Anti-sigma-factor_SerPK"/>
</dbReference>
<name>A0A345T581_9ACTN</name>
<keyword evidence="1" id="KW-0723">Serine/threonine-protein kinase</keyword>
<evidence type="ECO:0000313" key="5">
    <source>
        <dbReference type="Proteomes" id="UP000249340"/>
    </source>
</evidence>
<keyword evidence="5" id="KW-1185">Reference proteome</keyword>
<dbReference type="Proteomes" id="UP000249340">
    <property type="component" value="Chromosome"/>
</dbReference>
<dbReference type="EMBL" id="CP031264">
    <property type="protein sequence ID" value="AXI81136.1"/>
    <property type="molecule type" value="Genomic_DNA"/>
</dbReference>
<dbReference type="PANTHER" id="PTHR35526">
    <property type="entry name" value="ANTI-SIGMA-F FACTOR RSBW-RELATED"/>
    <property type="match status" value="1"/>
</dbReference>
<dbReference type="InterPro" id="IPR036890">
    <property type="entry name" value="HATPase_C_sf"/>
</dbReference>
<keyword evidence="4" id="KW-0067">ATP-binding</keyword>
<keyword evidence="1" id="KW-0808">Transferase</keyword>
<dbReference type="AlphaFoldDB" id="A0A345T581"/>
<evidence type="ECO:0000313" key="4">
    <source>
        <dbReference type="EMBL" id="AXI81136.1"/>
    </source>
</evidence>
<dbReference type="InterPro" id="IPR003594">
    <property type="entry name" value="HATPase_dom"/>
</dbReference>
<dbReference type="OrthoDB" id="3852548at2"/>
<dbReference type="Pfam" id="PF13581">
    <property type="entry name" value="HATPase_c_2"/>
    <property type="match status" value="1"/>
</dbReference>
<dbReference type="PANTHER" id="PTHR35526:SF3">
    <property type="entry name" value="ANTI-SIGMA-F FACTOR RSBW"/>
    <property type="match status" value="1"/>
</dbReference>
<evidence type="ECO:0000259" key="3">
    <source>
        <dbReference type="Pfam" id="PF13581"/>
    </source>
</evidence>
<feature type="domain" description="Histidine kinase/HSP90-like ATPase" evidence="3">
    <location>
        <begin position="4"/>
        <end position="102"/>
    </location>
</feature>
<evidence type="ECO:0000256" key="1">
    <source>
        <dbReference type="ARBA" id="ARBA00022527"/>
    </source>
</evidence>
<feature type="region of interest" description="Disordered" evidence="2">
    <location>
        <begin position="169"/>
        <end position="188"/>
    </location>
</feature>
<proteinExistence type="predicted"/>
<evidence type="ECO:0000256" key="2">
    <source>
        <dbReference type="SAM" id="MobiDB-lite"/>
    </source>
</evidence>